<dbReference type="InterPro" id="IPR005399">
    <property type="entry name" value="K_chnl_volt-dep_bsu_KCNAB-rel"/>
</dbReference>
<dbReference type="EC" id="1.1.1.-" evidence="5"/>
<dbReference type="GO" id="GO:0051596">
    <property type="term" value="P:methylglyoxal catabolic process"/>
    <property type="evidence" value="ECO:0007669"/>
    <property type="project" value="TreeGrafter"/>
</dbReference>
<dbReference type="Gene3D" id="3.20.20.100">
    <property type="entry name" value="NADP-dependent oxidoreductase domain"/>
    <property type="match status" value="1"/>
</dbReference>
<dbReference type="GO" id="GO:0016491">
    <property type="term" value="F:oxidoreductase activity"/>
    <property type="evidence" value="ECO:0007669"/>
    <property type="project" value="UniProtKB-KW"/>
</dbReference>
<proteinExistence type="inferred from homology"/>
<dbReference type="Pfam" id="PF00248">
    <property type="entry name" value="Aldo_ket_red"/>
    <property type="match status" value="1"/>
</dbReference>
<dbReference type="HOGENOM" id="CLU_023205_2_0_11"/>
<dbReference type="STRING" id="1224162.B840_05275"/>
<comment type="similarity">
    <text evidence="1">Belongs to the shaker potassium channel beta subunit family.</text>
</comment>
<dbReference type="NCBIfam" id="NF007388">
    <property type="entry name" value="PRK09912.1"/>
    <property type="match status" value="1"/>
</dbReference>
<dbReference type="SUPFAM" id="SSF51430">
    <property type="entry name" value="NAD(P)-linked oxidoreductase"/>
    <property type="match status" value="1"/>
</dbReference>
<dbReference type="PANTHER" id="PTHR43150">
    <property type="entry name" value="HYPERKINETIC, ISOFORM M"/>
    <property type="match status" value="1"/>
</dbReference>
<organism evidence="5 6">
    <name type="scientific">Corynebacterium marinum DSM 44953</name>
    <dbReference type="NCBI Taxonomy" id="1224162"/>
    <lineage>
        <taxon>Bacteria</taxon>
        <taxon>Bacillati</taxon>
        <taxon>Actinomycetota</taxon>
        <taxon>Actinomycetes</taxon>
        <taxon>Mycobacteriales</taxon>
        <taxon>Corynebacteriaceae</taxon>
        <taxon>Corynebacterium</taxon>
    </lineage>
</organism>
<feature type="domain" description="NADP-dependent oxidoreductase" evidence="4">
    <location>
        <begin position="32"/>
        <end position="342"/>
    </location>
</feature>
<dbReference type="RefSeq" id="WP_042621269.1">
    <property type="nucleotide sequence ID" value="NZ_CP007790.1"/>
</dbReference>
<evidence type="ECO:0000256" key="3">
    <source>
        <dbReference type="ARBA" id="ARBA00023002"/>
    </source>
</evidence>
<evidence type="ECO:0000256" key="1">
    <source>
        <dbReference type="ARBA" id="ARBA00006515"/>
    </source>
</evidence>
<evidence type="ECO:0000256" key="2">
    <source>
        <dbReference type="ARBA" id="ARBA00022857"/>
    </source>
</evidence>
<keyword evidence="6" id="KW-1185">Reference proteome</keyword>
<evidence type="ECO:0000313" key="6">
    <source>
        <dbReference type="Proteomes" id="UP000031928"/>
    </source>
</evidence>
<dbReference type="Proteomes" id="UP000031928">
    <property type="component" value="Chromosome"/>
</dbReference>
<keyword evidence="3 5" id="KW-0560">Oxidoreductase</keyword>
<reference evidence="5 6" key="1">
    <citation type="submission" date="2014-05" db="EMBL/GenBank/DDBJ databases">
        <title>Complete genome sequence of Corynebacterium marinum DSM 44953.</title>
        <authorList>
            <person name="Schaffert L."/>
            <person name="Albersmeier A."/>
            <person name="Kalinowski J."/>
            <person name="Ruckert C."/>
        </authorList>
    </citation>
    <scope>NUCLEOTIDE SEQUENCE [LARGE SCALE GENOMIC DNA]</scope>
    <source>
        <strain evidence="5 6">DSM 44953</strain>
    </source>
</reference>
<protein>
    <submittedName>
        <fullName evidence="5">L-glyceraldehyde 3-phosphate reductase</fullName>
        <ecNumber evidence="5">1.1.1.-</ecNumber>
    </submittedName>
</protein>
<gene>
    <name evidence="5" type="primary">gpr</name>
    <name evidence="5" type="ORF">B840_05275</name>
</gene>
<name>A0A0B6TV97_9CORY</name>
<evidence type="ECO:0000313" key="5">
    <source>
        <dbReference type="EMBL" id="AJK68671.1"/>
    </source>
</evidence>
<dbReference type="PANTHER" id="PTHR43150:SF4">
    <property type="entry name" value="L-GLYCERALDEHYDE 3-PHOSPHATE REDUCTASE"/>
    <property type="match status" value="1"/>
</dbReference>
<evidence type="ECO:0000259" key="4">
    <source>
        <dbReference type="Pfam" id="PF00248"/>
    </source>
</evidence>
<accession>A0A0B6TV97</accession>
<dbReference type="AlphaFoldDB" id="A0A0B6TV97"/>
<dbReference type="EMBL" id="CP007790">
    <property type="protein sequence ID" value="AJK68671.1"/>
    <property type="molecule type" value="Genomic_DNA"/>
</dbReference>
<dbReference type="InterPro" id="IPR023210">
    <property type="entry name" value="NADP_OxRdtase_dom"/>
</dbReference>
<keyword evidence="2" id="KW-0521">NADP</keyword>
<dbReference type="KEGG" id="cmq:B840_05275"/>
<sequence length="362" mass="39646">MVPMSSYVPASDRYTSMPYRRVGRSGLKLPAISLGLWHNFGDDKPLETQRAILRRAFDRGVTHFDLANNYGPPAGSAEINFGRLLKEDFLPYRDELIISSKAGWDMWEGPYGFGGSRKYLMASLDQSLERMGLDYVDIFYHHRPDPDTPLEETMYALRDIVASGKALYVGISSYGPELTAEAAQFMAEEGCPLIINQPSYSIVNRWVEEPGEDGDSLLTAAADSGLGTIAFSPLAQGLLTDRYLGGVPADSRAAAAKSLSGDMLSEENLTMISRLNDIAQEREQSLAQMALAWVLREQGEYGVETVTSALIGASSVAQLDENLDTLDNLEFSTAELKAIDDVARDAGINIWADATASRRHAD</sequence>
<dbReference type="OrthoDB" id="9768793at2"/>
<dbReference type="InterPro" id="IPR036812">
    <property type="entry name" value="NAD(P)_OxRdtase_dom_sf"/>
</dbReference>